<dbReference type="EMBL" id="GBRH01186176">
    <property type="protein sequence ID" value="JAE11720.1"/>
    <property type="molecule type" value="Transcribed_RNA"/>
</dbReference>
<sequence length="24" mass="2677">MPNMLLISLVIRLLILAFHDLGSP</sequence>
<dbReference type="AlphaFoldDB" id="A0A0A9FFB7"/>
<evidence type="ECO:0000313" key="1">
    <source>
        <dbReference type="EMBL" id="JAE11720.1"/>
    </source>
</evidence>
<reference evidence="1" key="2">
    <citation type="journal article" date="2015" name="Data Brief">
        <title>Shoot transcriptome of the giant reed, Arundo donax.</title>
        <authorList>
            <person name="Barrero R.A."/>
            <person name="Guerrero F.D."/>
            <person name="Moolhuijzen P."/>
            <person name="Goolsby J.A."/>
            <person name="Tidwell J."/>
            <person name="Bellgard S.E."/>
            <person name="Bellgard M.I."/>
        </authorList>
    </citation>
    <scope>NUCLEOTIDE SEQUENCE</scope>
    <source>
        <tissue evidence="1">Shoot tissue taken approximately 20 cm above the soil surface</tissue>
    </source>
</reference>
<proteinExistence type="predicted"/>
<name>A0A0A9FFB7_ARUDO</name>
<reference evidence="1" key="1">
    <citation type="submission" date="2014-09" db="EMBL/GenBank/DDBJ databases">
        <authorList>
            <person name="Magalhaes I.L.F."/>
            <person name="Oliveira U."/>
            <person name="Santos F.R."/>
            <person name="Vidigal T.H.D.A."/>
            <person name="Brescovit A.D."/>
            <person name="Santos A.J."/>
        </authorList>
    </citation>
    <scope>NUCLEOTIDE SEQUENCE</scope>
    <source>
        <tissue evidence="1">Shoot tissue taken approximately 20 cm above the soil surface</tissue>
    </source>
</reference>
<protein>
    <submittedName>
        <fullName evidence="1">Uncharacterized protein</fullName>
    </submittedName>
</protein>
<accession>A0A0A9FFB7</accession>
<organism evidence="1">
    <name type="scientific">Arundo donax</name>
    <name type="common">Giant reed</name>
    <name type="synonym">Donax arundinaceus</name>
    <dbReference type="NCBI Taxonomy" id="35708"/>
    <lineage>
        <taxon>Eukaryota</taxon>
        <taxon>Viridiplantae</taxon>
        <taxon>Streptophyta</taxon>
        <taxon>Embryophyta</taxon>
        <taxon>Tracheophyta</taxon>
        <taxon>Spermatophyta</taxon>
        <taxon>Magnoliopsida</taxon>
        <taxon>Liliopsida</taxon>
        <taxon>Poales</taxon>
        <taxon>Poaceae</taxon>
        <taxon>PACMAD clade</taxon>
        <taxon>Arundinoideae</taxon>
        <taxon>Arundineae</taxon>
        <taxon>Arundo</taxon>
    </lineage>
</organism>